<dbReference type="InterPro" id="IPR039356">
    <property type="entry name" value="YfbR/HDDC2"/>
</dbReference>
<comment type="caution">
    <text evidence="4">The sequence shown here is derived from an EMBL/GenBank/DDBJ whole genome shotgun (WGS) entry which is preliminary data.</text>
</comment>
<dbReference type="Gene3D" id="1.10.3210.10">
    <property type="entry name" value="Hypothetical protein af1432"/>
    <property type="match status" value="1"/>
</dbReference>
<sequence length="200" mass="22401">MAGGTPGFGRFTDIINFLMEIDKLKRVERRTRLLGAGRPENSAEHSWHFAVAAMSLAPFAGGKVDIDRVIKMALLHDIVEIDTGDVLVYDLEARAAIASQEALAAERLFGLLPAPQNSQFLALWQEYEEGTTPDAQFAGALDRVLPVLQNLHNEGQSWQENQVRLEQVLSRNTCVGNVWPDLWEHVKTQLYAAHEKGWLR</sequence>
<dbReference type="RefSeq" id="WP_064601195.1">
    <property type="nucleotide sequence ID" value="NZ_LYRP01000049.1"/>
</dbReference>
<gene>
    <name evidence="4" type="ORF">A9B99_16685</name>
</gene>
<dbReference type="AlphaFoldDB" id="A0A1B7KYN0"/>
<evidence type="ECO:0000259" key="3">
    <source>
        <dbReference type="Pfam" id="PF13023"/>
    </source>
</evidence>
<dbReference type="GO" id="GO:0046872">
    <property type="term" value="F:metal ion binding"/>
    <property type="evidence" value="ECO:0007669"/>
    <property type="project" value="UniProtKB-KW"/>
</dbReference>
<feature type="domain" description="HD" evidence="3">
    <location>
        <begin position="21"/>
        <end position="182"/>
    </location>
</feature>
<keyword evidence="2 4" id="KW-0378">Hydrolase</keyword>
<dbReference type="InterPro" id="IPR006674">
    <property type="entry name" value="HD_domain"/>
</dbReference>
<evidence type="ECO:0000313" key="4">
    <source>
        <dbReference type="EMBL" id="OAT75151.1"/>
    </source>
</evidence>
<dbReference type="STRING" id="1691903.A9B99_16685"/>
<reference evidence="5" key="1">
    <citation type="submission" date="2016-05" db="EMBL/GenBank/DDBJ databases">
        <authorList>
            <person name="Behera P."/>
            <person name="Vaishampayan P."/>
            <person name="Singh N."/>
            <person name="Raina V."/>
            <person name="Suar M."/>
            <person name="Pattnaik A."/>
            <person name="Rastogi G."/>
        </authorList>
    </citation>
    <scope>NUCLEOTIDE SEQUENCE [LARGE SCALE GENOMIC DNA]</scope>
    <source>
        <strain evidence="5">MP23</strain>
    </source>
</reference>
<dbReference type="GO" id="GO:0002953">
    <property type="term" value="F:5'-deoxynucleotidase activity"/>
    <property type="evidence" value="ECO:0007669"/>
    <property type="project" value="InterPro"/>
</dbReference>
<accession>A0A1B7KYN0</accession>
<proteinExistence type="predicted"/>
<dbReference type="EMBL" id="LYRP01000049">
    <property type="protein sequence ID" value="OAT75151.1"/>
    <property type="molecule type" value="Genomic_DNA"/>
</dbReference>
<dbReference type="GO" id="GO:0005737">
    <property type="term" value="C:cytoplasm"/>
    <property type="evidence" value="ECO:0007669"/>
    <property type="project" value="TreeGrafter"/>
</dbReference>
<dbReference type="PANTHER" id="PTHR11845:SF13">
    <property type="entry name" value="5'-DEOXYNUCLEOTIDASE HDDC2"/>
    <property type="match status" value="1"/>
</dbReference>
<protein>
    <submittedName>
        <fullName evidence="4">Hydrolase</fullName>
    </submittedName>
</protein>
<dbReference type="SUPFAM" id="SSF109604">
    <property type="entry name" value="HD-domain/PDEase-like"/>
    <property type="match status" value="1"/>
</dbReference>
<organism evidence="4 5">
    <name type="scientific">Mangrovibacter phragmitis</name>
    <dbReference type="NCBI Taxonomy" id="1691903"/>
    <lineage>
        <taxon>Bacteria</taxon>
        <taxon>Pseudomonadati</taxon>
        <taxon>Pseudomonadota</taxon>
        <taxon>Gammaproteobacteria</taxon>
        <taxon>Enterobacterales</taxon>
        <taxon>Enterobacteriaceae</taxon>
        <taxon>Mangrovibacter</taxon>
    </lineage>
</organism>
<evidence type="ECO:0000313" key="5">
    <source>
        <dbReference type="Proteomes" id="UP000078225"/>
    </source>
</evidence>
<keyword evidence="5" id="KW-1185">Reference proteome</keyword>
<dbReference type="OrthoDB" id="9796032at2"/>
<keyword evidence="1" id="KW-0479">Metal-binding</keyword>
<name>A0A1B7KYN0_9ENTR</name>
<evidence type="ECO:0000256" key="1">
    <source>
        <dbReference type="ARBA" id="ARBA00022723"/>
    </source>
</evidence>
<dbReference type="Proteomes" id="UP000078225">
    <property type="component" value="Unassembled WGS sequence"/>
</dbReference>
<dbReference type="Pfam" id="PF13023">
    <property type="entry name" value="HD_3"/>
    <property type="match status" value="1"/>
</dbReference>
<dbReference type="PANTHER" id="PTHR11845">
    <property type="entry name" value="5'-DEOXYNUCLEOTIDASE HDDC2"/>
    <property type="match status" value="1"/>
</dbReference>
<evidence type="ECO:0000256" key="2">
    <source>
        <dbReference type="ARBA" id="ARBA00022801"/>
    </source>
</evidence>